<feature type="transmembrane region" description="Helical" evidence="7">
    <location>
        <begin position="76"/>
        <end position="98"/>
    </location>
</feature>
<dbReference type="PANTHER" id="PTHR11654">
    <property type="entry name" value="OLIGOPEPTIDE TRANSPORTER-RELATED"/>
    <property type="match status" value="1"/>
</dbReference>
<protein>
    <submittedName>
        <fullName evidence="8">Peptide transporter PTR2-A</fullName>
    </submittedName>
</protein>
<evidence type="ECO:0000256" key="3">
    <source>
        <dbReference type="ARBA" id="ARBA00022692"/>
    </source>
</evidence>
<evidence type="ECO:0000256" key="2">
    <source>
        <dbReference type="ARBA" id="ARBA00005982"/>
    </source>
</evidence>
<feature type="transmembrane region" description="Helical" evidence="7">
    <location>
        <begin position="182"/>
        <end position="202"/>
    </location>
</feature>
<evidence type="ECO:0000256" key="5">
    <source>
        <dbReference type="ARBA" id="ARBA00023136"/>
    </source>
</evidence>
<keyword evidence="9" id="KW-1185">Reference proteome</keyword>
<feature type="transmembrane region" description="Helical" evidence="7">
    <location>
        <begin position="315"/>
        <end position="333"/>
    </location>
</feature>
<dbReference type="Proteomes" id="UP000249619">
    <property type="component" value="Unassembled WGS sequence"/>
</dbReference>
<organism evidence="8 9">
    <name type="scientific">Stemphylium lycopersici</name>
    <name type="common">Tomato gray leaf spot disease fungus</name>
    <name type="synonym">Thyrospora lycopersici</name>
    <dbReference type="NCBI Taxonomy" id="183478"/>
    <lineage>
        <taxon>Eukaryota</taxon>
        <taxon>Fungi</taxon>
        <taxon>Dikarya</taxon>
        <taxon>Ascomycota</taxon>
        <taxon>Pezizomycotina</taxon>
        <taxon>Dothideomycetes</taxon>
        <taxon>Pleosporomycetidae</taxon>
        <taxon>Pleosporales</taxon>
        <taxon>Pleosporineae</taxon>
        <taxon>Pleosporaceae</taxon>
        <taxon>Stemphylium</taxon>
    </lineage>
</organism>
<dbReference type="EMBL" id="QGDH01000083">
    <property type="protein sequence ID" value="RAR08734.1"/>
    <property type="molecule type" value="Genomic_DNA"/>
</dbReference>
<dbReference type="SUPFAM" id="SSF103473">
    <property type="entry name" value="MFS general substrate transporter"/>
    <property type="match status" value="1"/>
</dbReference>
<comment type="similarity">
    <text evidence="2">Belongs to the major facilitator superfamily. Proton-dependent oligopeptide transporter (POT/PTR) (TC 2.A.17) family.</text>
</comment>
<reference evidence="9" key="1">
    <citation type="submission" date="2018-05" db="EMBL/GenBank/DDBJ databases">
        <title>Draft genome sequence of Stemphylium lycopersici strain CIDEFI 213.</title>
        <authorList>
            <person name="Medina R."/>
            <person name="Franco M.E.E."/>
            <person name="Lucentini C.G."/>
            <person name="Saparrat M.C.N."/>
            <person name="Balatti P.A."/>
        </authorList>
    </citation>
    <scope>NUCLEOTIDE SEQUENCE [LARGE SCALE GENOMIC DNA]</scope>
    <source>
        <strain evidence="9">CIDEFI 213</strain>
    </source>
</reference>
<gene>
    <name evidence="8" type="ORF">DDE83_005858</name>
</gene>
<dbReference type="InterPro" id="IPR036259">
    <property type="entry name" value="MFS_trans_sf"/>
</dbReference>
<evidence type="ECO:0000256" key="6">
    <source>
        <dbReference type="SAM" id="MobiDB-lite"/>
    </source>
</evidence>
<feature type="transmembrane region" description="Helical" evidence="7">
    <location>
        <begin position="105"/>
        <end position="124"/>
    </location>
</feature>
<keyword evidence="3 7" id="KW-0812">Transmembrane</keyword>
<evidence type="ECO:0000256" key="7">
    <source>
        <dbReference type="SAM" id="Phobius"/>
    </source>
</evidence>
<keyword evidence="4 7" id="KW-1133">Transmembrane helix</keyword>
<evidence type="ECO:0000313" key="8">
    <source>
        <dbReference type="EMBL" id="RAR08734.1"/>
    </source>
</evidence>
<dbReference type="InterPro" id="IPR000109">
    <property type="entry name" value="POT_fam"/>
</dbReference>
<evidence type="ECO:0000256" key="4">
    <source>
        <dbReference type="ARBA" id="ARBA00022989"/>
    </source>
</evidence>
<accession>A0A364N0U6</accession>
<feature type="region of interest" description="Disordered" evidence="6">
    <location>
        <begin position="403"/>
        <end position="438"/>
    </location>
</feature>
<evidence type="ECO:0000256" key="1">
    <source>
        <dbReference type="ARBA" id="ARBA00004141"/>
    </source>
</evidence>
<dbReference type="GO" id="GO:0016020">
    <property type="term" value="C:membrane"/>
    <property type="evidence" value="ECO:0007669"/>
    <property type="project" value="UniProtKB-SubCell"/>
</dbReference>
<dbReference type="GO" id="GO:0022857">
    <property type="term" value="F:transmembrane transporter activity"/>
    <property type="evidence" value="ECO:0007669"/>
    <property type="project" value="InterPro"/>
</dbReference>
<sequence>MALIALGGGCSQATVRSFIAEQYKDREPRLEYRPLSQNQSIRCLRKRMEHTKISNWLPIATPEEKVMVCPELTTKFIYTVLFWVGNVGAMLVFPIVYIERYYGFLHAYGLGLGCIAFAFLMTIGGSKHFVKPPLADGVMIPAGKVLACAARNGFRMKPTDPTYQLACCGKTVTWSSQSVNEITRALGACRVLLAFFVFYICFDQMQNNLISQASDMNTGKTPNDLLPGMNQIACIVIAPLVEYIINPALSKRRVYLRPVTRMAIGFFFVSLSMLYAAMVERYIYKSPPCFEHPTICGDIQSVAQYRPNVWVQAPIYVLMATGEVFAMTTAMEYAEMHAPKDMKVLVQSINMLITGIGSAFALLIAEAARDPYLVAFYSGLAGGMLLTTIVFYIVFRNNDKDRIASPNPTDNDSERGNVSITGMSSTEDVARESRSSDLGGIVAVSEEKRIDPLPQPILGGAAPDEGLTSRAVL</sequence>
<dbReference type="AlphaFoldDB" id="A0A364N0U6"/>
<keyword evidence="5 7" id="KW-0472">Membrane</keyword>
<feature type="transmembrane region" description="Helical" evidence="7">
    <location>
        <begin position="259"/>
        <end position="278"/>
    </location>
</feature>
<comment type="caution">
    <text evidence="8">The sequence shown here is derived from an EMBL/GenBank/DDBJ whole genome shotgun (WGS) entry which is preliminary data.</text>
</comment>
<dbReference type="Pfam" id="PF00854">
    <property type="entry name" value="PTR2"/>
    <property type="match status" value="1"/>
</dbReference>
<evidence type="ECO:0000313" key="9">
    <source>
        <dbReference type="Proteomes" id="UP000249619"/>
    </source>
</evidence>
<feature type="transmembrane region" description="Helical" evidence="7">
    <location>
        <begin position="371"/>
        <end position="395"/>
    </location>
</feature>
<proteinExistence type="inferred from homology"/>
<feature type="transmembrane region" description="Helical" evidence="7">
    <location>
        <begin position="345"/>
        <end position="365"/>
    </location>
</feature>
<feature type="region of interest" description="Disordered" evidence="6">
    <location>
        <begin position="452"/>
        <end position="473"/>
    </location>
</feature>
<comment type="subcellular location">
    <subcellularLocation>
        <location evidence="1">Membrane</location>
        <topology evidence="1">Multi-pass membrane protein</topology>
    </subcellularLocation>
</comment>
<name>A0A364N0U6_STELY</name>
<dbReference type="Gene3D" id="1.20.1250.20">
    <property type="entry name" value="MFS general substrate transporter like domains"/>
    <property type="match status" value="1"/>
</dbReference>
<feature type="compositionally biased region" description="Polar residues" evidence="6">
    <location>
        <begin position="406"/>
        <end position="427"/>
    </location>
</feature>